<dbReference type="NCBIfam" id="TIGR01991">
    <property type="entry name" value="HscA"/>
    <property type="match status" value="1"/>
</dbReference>
<dbReference type="PRINTS" id="PR00301">
    <property type="entry name" value="HEATSHOCK70"/>
</dbReference>
<dbReference type="Gene3D" id="1.20.1270.10">
    <property type="match status" value="1"/>
</dbReference>
<dbReference type="SUPFAM" id="SSF100920">
    <property type="entry name" value="Heat shock protein 70kD (HSP70), peptide-binding domain"/>
    <property type="match status" value="1"/>
</dbReference>
<dbReference type="Gene3D" id="3.30.420.40">
    <property type="match status" value="2"/>
</dbReference>
<evidence type="ECO:0000256" key="6">
    <source>
        <dbReference type="RuleBase" id="RU003322"/>
    </source>
</evidence>
<name>A0ABD7EZR1_NEIPE</name>
<dbReference type="Proteomes" id="UP000825360">
    <property type="component" value="Chromosome"/>
</dbReference>
<accession>A0ABD7EZR1</accession>
<dbReference type="InterPro" id="IPR029047">
    <property type="entry name" value="HSP70_peptide-bd_sf"/>
</dbReference>
<dbReference type="InterPro" id="IPR042039">
    <property type="entry name" value="HscA_NBD"/>
</dbReference>
<evidence type="ECO:0000256" key="2">
    <source>
        <dbReference type="ARBA" id="ARBA00022741"/>
    </source>
</evidence>
<reference evidence="7 8" key="1">
    <citation type="submission" date="2021-07" db="EMBL/GenBank/DDBJ databases">
        <title>Genome sequencing of Neisseria perflava LPB0400.</title>
        <authorList>
            <person name="Kim J."/>
        </authorList>
    </citation>
    <scope>NUCLEOTIDE SEQUENCE [LARGE SCALE GENOMIC DNA]</scope>
    <source>
        <strain evidence="7 8">LPB0400</strain>
    </source>
</reference>
<dbReference type="Pfam" id="PF00012">
    <property type="entry name" value="HSP70"/>
    <property type="match status" value="1"/>
</dbReference>
<dbReference type="PANTHER" id="PTHR19375">
    <property type="entry name" value="HEAT SHOCK PROTEIN 70KDA"/>
    <property type="match status" value="1"/>
</dbReference>
<dbReference type="PROSITE" id="PS00297">
    <property type="entry name" value="HSP70_1"/>
    <property type="match status" value="1"/>
</dbReference>
<dbReference type="EMBL" id="CP079818">
    <property type="protein sequence ID" value="QXW91173.1"/>
    <property type="molecule type" value="Genomic_DNA"/>
</dbReference>
<dbReference type="InterPro" id="IPR043129">
    <property type="entry name" value="ATPase_NBD"/>
</dbReference>
<evidence type="ECO:0000256" key="3">
    <source>
        <dbReference type="ARBA" id="ARBA00022840"/>
    </source>
</evidence>
<dbReference type="FunFam" id="2.60.34.10:FF:000005">
    <property type="entry name" value="Chaperone protein HscA homolog"/>
    <property type="match status" value="1"/>
</dbReference>
<dbReference type="FunFam" id="3.30.420.40:FF:000046">
    <property type="entry name" value="Chaperone protein HscA"/>
    <property type="match status" value="1"/>
</dbReference>
<keyword evidence="4 5" id="KW-0143">Chaperone</keyword>
<dbReference type="KEGG" id="npf:LPB400_03895"/>
<protein>
    <recommendedName>
        <fullName evidence="5">Chaperone protein HscA homolog</fullName>
    </recommendedName>
</protein>
<evidence type="ECO:0000256" key="4">
    <source>
        <dbReference type="ARBA" id="ARBA00023186"/>
    </source>
</evidence>
<dbReference type="InterPro" id="IPR029048">
    <property type="entry name" value="HSP70_C_sf"/>
</dbReference>
<dbReference type="CDD" id="cd10236">
    <property type="entry name" value="ASKHA_NBD_HSP70_HscA"/>
    <property type="match status" value="1"/>
</dbReference>
<evidence type="ECO:0000313" key="7">
    <source>
        <dbReference type="EMBL" id="QXW91173.1"/>
    </source>
</evidence>
<dbReference type="HAMAP" id="MF_00679">
    <property type="entry name" value="HscA"/>
    <property type="match status" value="1"/>
</dbReference>
<dbReference type="PROSITE" id="PS00329">
    <property type="entry name" value="HSP70_2"/>
    <property type="match status" value="1"/>
</dbReference>
<dbReference type="SUPFAM" id="SSF100934">
    <property type="entry name" value="Heat shock protein 70kD (HSP70), C-terminal subdomain"/>
    <property type="match status" value="1"/>
</dbReference>
<dbReference type="InterPro" id="IPR018181">
    <property type="entry name" value="Heat_shock_70_CS"/>
</dbReference>
<dbReference type="GO" id="GO:0006457">
    <property type="term" value="P:protein folding"/>
    <property type="evidence" value="ECO:0007669"/>
    <property type="project" value="UniProtKB-UniRule"/>
</dbReference>
<dbReference type="Gene3D" id="3.90.640.10">
    <property type="entry name" value="Actin, Chain A, domain 4"/>
    <property type="match status" value="1"/>
</dbReference>
<dbReference type="GO" id="GO:0016887">
    <property type="term" value="F:ATP hydrolysis activity"/>
    <property type="evidence" value="ECO:0007669"/>
    <property type="project" value="UniProtKB-UniRule"/>
</dbReference>
<dbReference type="InterPro" id="IPR013126">
    <property type="entry name" value="Hsp_70_fam"/>
</dbReference>
<proteinExistence type="inferred from homology"/>
<comment type="function">
    <text evidence="5">Chaperone involved in the maturation of iron-sulfur cluster-containing proteins. Has a low intrinsic ATPase activity which is markedly stimulated by HscB.</text>
</comment>
<keyword evidence="7" id="KW-0378">Hydrolase</keyword>
<dbReference type="Gene3D" id="2.60.34.10">
    <property type="entry name" value="Substrate Binding Domain Of DNAk, Chain A, domain 1"/>
    <property type="match status" value="1"/>
</dbReference>
<dbReference type="InterPro" id="IPR010236">
    <property type="entry name" value="ISC_FeS_clus_asmbl_HscA"/>
</dbReference>
<keyword evidence="2 5" id="KW-0547">Nucleotide-binding</keyword>
<dbReference type="GO" id="GO:0005524">
    <property type="term" value="F:ATP binding"/>
    <property type="evidence" value="ECO:0007669"/>
    <property type="project" value="UniProtKB-KW"/>
</dbReference>
<evidence type="ECO:0000256" key="5">
    <source>
        <dbReference type="HAMAP-Rule" id="MF_00679"/>
    </source>
</evidence>
<sequence>MALLQISEPGMSAAPHQHRLAVGIDLGTTNSLVATVRSGSAVCLPDSDGRATLPSVVRYLDGEVEVGKNALSAQKTDPLNTVSSAKRLIGRTLTDLAQEAQYLPYRFTPNERVVELNTRQGAKTPIEVSAEILKALKSRAEETLGGDLVGAVITVPAYFDDAQRQATKDAARLAGLNVLRLLNEPTAAAIAYGLDNASEGTFVVYDLGGGTFDVSVLQLTKGLFEVKATGGNSALGGDDFDHRLFCYLLEQNDLSKLNEQDSQLLLSLVRTAKEKLTTQTEAVIETTLSDGHKVHTVITRQEFHNLTQNLVQKTIEPVKQALKDAGVTKADVKGVIMVGGSTRMLHVQQAVATFFGQTPLNNLNPDEVVALGAAIQANVLAGNKTDGEWLLLDVTPLSLGLETYGGLAEKIIPRNSTIPTARAQDFTTFKDGQTAMTIHVVQGERELVSDCRSLAKFTLRGIPPMAAGAARIRVTFQVDADGLLSVSAQEQSTGVQAQIEVKPSYGLDDGTITQMLKDSMSNAAEDMAARARAEAVVEAESLTDAVNAALELDRDLLEAEELQQIQQDIANLQGRLKDGKAEDIRAAVTKLSHSTDNFAAKRMNRNIQRALTGQSVDNI</sequence>
<gene>
    <name evidence="5 7" type="primary">hscA</name>
    <name evidence="7" type="ORF">LPB400_03895</name>
</gene>
<dbReference type="AlphaFoldDB" id="A0ABD7EZR1"/>
<comment type="similarity">
    <text evidence="1 5 6">Belongs to the heat shock protein 70 family.</text>
</comment>
<dbReference type="SUPFAM" id="SSF53067">
    <property type="entry name" value="Actin-like ATPase domain"/>
    <property type="match status" value="2"/>
</dbReference>
<keyword evidence="3 5" id="KW-0067">ATP-binding</keyword>
<evidence type="ECO:0000256" key="1">
    <source>
        <dbReference type="ARBA" id="ARBA00007381"/>
    </source>
</evidence>
<organism evidence="7 8">
    <name type="scientific">Neisseria perflava</name>
    <dbReference type="NCBI Taxonomy" id="33053"/>
    <lineage>
        <taxon>Bacteria</taxon>
        <taxon>Pseudomonadati</taxon>
        <taxon>Pseudomonadota</taxon>
        <taxon>Betaproteobacteria</taxon>
        <taxon>Neisseriales</taxon>
        <taxon>Neisseriaceae</taxon>
        <taxon>Neisseria</taxon>
    </lineage>
</organism>
<dbReference type="RefSeq" id="WP_070461315.1">
    <property type="nucleotide sequence ID" value="NZ_CP079818.1"/>
</dbReference>
<dbReference type="NCBIfam" id="NF003520">
    <property type="entry name" value="PRK05183.1"/>
    <property type="match status" value="1"/>
</dbReference>
<evidence type="ECO:0000313" key="8">
    <source>
        <dbReference type="Proteomes" id="UP000825360"/>
    </source>
</evidence>